<evidence type="ECO:0000256" key="1">
    <source>
        <dbReference type="ARBA" id="ARBA00004141"/>
    </source>
</evidence>
<evidence type="ECO:0000313" key="5">
    <source>
        <dbReference type="EMBL" id="RYR53159.1"/>
    </source>
</evidence>
<dbReference type="SUPFAM" id="SSF52540">
    <property type="entry name" value="P-loop containing nucleoside triphosphate hydrolases"/>
    <property type="match status" value="1"/>
</dbReference>
<evidence type="ECO:0000313" key="6">
    <source>
        <dbReference type="Proteomes" id="UP000289738"/>
    </source>
</evidence>
<dbReference type="InterPro" id="IPR027417">
    <property type="entry name" value="P-loop_NTPase"/>
</dbReference>
<protein>
    <submittedName>
        <fullName evidence="5">Uncharacterized protein</fullName>
    </submittedName>
</protein>
<dbReference type="EMBL" id="SDMP01000006">
    <property type="protein sequence ID" value="RYR53159.1"/>
    <property type="molecule type" value="Genomic_DNA"/>
</dbReference>
<organism evidence="5 6">
    <name type="scientific">Arachis hypogaea</name>
    <name type="common">Peanut</name>
    <dbReference type="NCBI Taxonomy" id="3818"/>
    <lineage>
        <taxon>Eukaryota</taxon>
        <taxon>Viridiplantae</taxon>
        <taxon>Streptophyta</taxon>
        <taxon>Embryophyta</taxon>
        <taxon>Tracheophyta</taxon>
        <taxon>Spermatophyta</taxon>
        <taxon>Magnoliopsida</taxon>
        <taxon>eudicotyledons</taxon>
        <taxon>Gunneridae</taxon>
        <taxon>Pentapetalae</taxon>
        <taxon>rosids</taxon>
        <taxon>fabids</taxon>
        <taxon>Fabales</taxon>
        <taxon>Fabaceae</taxon>
        <taxon>Papilionoideae</taxon>
        <taxon>50 kb inversion clade</taxon>
        <taxon>dalbergioids sensu lato</taxon>
        <taxon>Dalbergieae</taxon>
        <taxon>Pterocarpus clade</taxon>
        <taxon>Arachis</taxon>
    </lineage>
</organism>
<dbReference type="PANTHER" id="PTHR23515">
    <property type="entry name" value="HIGH-AFFINITY NITRATE TRANSPORTER 2.3"/>
    <property type="match status" value="1"/>
</dbReference>
<keyword evidence="2" id="KW-0812">Transmembrane</keyword>
<dbReference type="SUPFAM" id="SSF103473">
    <property type="entry name" value="MFS general substrate transporter"/>
    <property type="match status" value="1"/>
</dbReference>
<keyword evidence="3" id="KW-1133">Transmembrane helix</keyword>
<dbReference type="Gene3D" id="3.40.50.300">
    <property type="entry name" value="P-loop containing nucleotide triphosphate hydrolases"/>
    <property type="match status" value="1"/>
</dbReference>
<evidence type="ECO:0000256" key="2">
    <source>
        <dbReference type="ARBA" id="ARBA00022692"/>
    </source>
</evidence>
<comment type="caution">
    <text evidence="5">The sequence shown here is derived from an EMBL/GenBank/DDBJ whole genome shotgun (WGS) entry which is preliminary data.</text>
</comment>
<dbReference type="InterPro" id="IPR044772">
    <property type="entry name" value="NO3_transporter"/>
</dbReference>
<accession>A0A445CQD6</accession>
<dbReference type="GO" id="GO:0016020">
    <property type="term" value="C:membrane"/>
    <property type="evidence" value="ECO:0007669"/>
    <property type="project" value="UniProtKB-SubCell"/>
</dbReference>
<sequence>MGLVSQEPALFATKIAGNILFGKEGANMDQIIQAAKAANAHSFIEGLPDEIEYCCLYFTYGYYFGVELTIDNIIAEYFYDRFNLKLHTTGIIAASFGLANLFSRPGGGFILLWT</sequence>
<dbReference type="Proteomes" id="UP000289738">
    <property type="component" value="Chromosome A06"/>
</dbReference>
<keyword evidence="6" id="KW-1185">Reference proteome</keyword>
<name>A0A445CQD6_ARAHY</name>
<evidence type="ECO:0000256" key="3">
    <source>
        <dbReference type="ARBA" id="ARBA00022989"/>
    </source>
</evidence>
<dbReference type="STRING" id="3818.A0A445CQD6"/>
<dbReference type="Gene3D" id="1.20.1250.20">
    <property type="entry name" value="MFS general substrate transporter like domains"/>
    <property type="match status" value="1"/>
</dbReference>
<evidence type="ECO:0000256" key="4">
    <source>
        <dbReference type="ARBA" id="ARBA00023136"/>
    </source>
</evidence>
<dbReference type="GO" id="GO:0015112">
    <property type="term" value="F:nitrate transmembrane transporter activity"/>
    <property type="evidence" value="ECO:0007669"/>
    <property type="project" value="InterPro"/>
</dbReference>
<proteinExistence type="predicted"/>
<comment type="subcellular location">
    <subcellularLocation>
        <location evidence="1">Membrane</location>
        <topology evidence="1">Multi-pass membrane protein</topology>
    </subcellularLocation>
</comment>
<keyword evidence="4" id="KW-0472">Membrane</keyword>
<gene>
    <name evidence="5" type="ORF">Ahy_A06g028147</name>
</gene>
<dbReference type="AlphaFoldDB" id="A0A445CQD6"/>
<dbReference type="InterPro" id="IPR036259">
    <property type="entry name" value="MFS_trans_sf"/>
</dbReference>
<reference evidence="5 6" key="1">
    <citation type="submission" date="2019-01" db="EMBL/GenBank/DDBJ databases">
        <title>Sequencing of cultivated peanut Arachis hypogaea provides insights into genome evolution and oil improvement.</title>
        <authorList>
            <person name="Chen X."/>
        </authorList>
    </citation>
    <scope>NUCLEOTIDE SEQUENCE [LARGE SCALE GENOMIC DNA]</scope>
    <source>
        <strain evidence="6">cv. Fuhuasheng</strain>
        <tissue evidence="5">Leaves</tissue>
    </source>
</reference>